<evidence type="ECO:0000256" key="5">
    <source>
        <dbReference type="ARBA" id="ARBA00023163"/>
    </source>
</evidence>
<reference evidence="10" key="1">
    <citation type="submission" date="2016-12" db="EMBL/GenBank/DDBJ databases">
        <title>Comparative genomics of four Isosphaeraceae planctomycetes: a common pool of plasmids and glycoside hydrolase genes.</title>
        <authorList>
            <person name="Ivanova A."/>
        </authorList>
    </citation>
    <scope>NUCLEOTIDE SEQUENCE [LARGE SCALE GENOMIC DNA]</scope>
    <source>
        <strain evidence="10">PX4</strain>
    </source>
</reference>
<dbReference type="SUPFAM" id="SSF88659">
    <property type="entry name" value="Sigma3 and sigma4 domains of RNA polymerase sigma factors"/>
    <property type="match status" value="1"/>
</dbReference>
<feature type="domain" description="RNA polymerase sigma factor 70 region 4 type 2" evidence="8">
    <location>
        <begin position="148"/>
        <end position="197"/>
    </location>
</feature>
<evidence type="ECO:0000256" key="2">
    <source>
        <dbReference type="ARBA" id="ARBA00023015"/>
    </source>
</evidence>
<keyword evidence="2" id="KW-0805">Transcription regulation</keyword>
<dbReference type="Proteomes" id="UP000186309">
    <property type="component" value="Chromosome"/>
</dbReference>
<protein>
    <submittedName>
        <fullName evidence="9">ECF RNA polymerase sigma-E factor</fullName>
    </submittedName>
</protein>
<sequence>MTQVSGSRQGDYHQAIERLFHEGTVSGLSEVQLLERFAARRDEAAFEALVERHGPMVLGVCRRFLRDPNDVDDAFQAVFLVLVRRAGDIRRKDLLGNWLYGVACRVAVRARSMAVRRPATTISETDGDQIAVDLRRPTSREADESRSWLHEEVERLPRRYRQPVVACYFEGRTHEEAATLLGCPLGTVKGRLSRARDLLRKRLERRGLAVPAVALAAQLASPDLRAAVPVPLASATVRSGLALATGSAVMTTSAISLSVRTLTEGVLHAMVVTHIKAVALPMIVVAAGVLAAGASVAARQNADGKPVPKAAVAQTAPGAEKPTEKATETAPESEALTVADRDFTHRLEAQGRAYRGLQERLQSDLSGVRTDAAKDKARILYRARVEAMIRNIEKEEPASKAGRDLKTAFLGFLNKGLDTKVAERDPNRGFGAPPVFPGFQEIGQSYIVSLNKLLGDLAALRAPDEQAMARDLHRERLAALAESTSEPGSPQRDLYRAYLAFRQQVDDNPQTLQFVASERPPTATKKAKAEPPKSAAPANTQQAEQAPAPKVAQGGGFGGGGIGGPTPEEIRQEVAGLSATLAKFDENPKNKAMLEALDQPITLRTTEKSTLGDVLKQIKNSARVADGKKLPVYVDPIGIEEAGASLSSPVAIDLEDVPLRFSLRLTLKQLGLAYCVRDGVLIISSLEGVQQELKEAESELMSLHPDKVLYGPNGRRWYTDGMGVMGGMGGGMR</sequence>
<evidence type="ECO:0000259" key="7">
    <source>
        <dbReference type="Pfam" id="PF04542"/>
    </source>
</evidence>
<feature type="domain" description="RNA polymerase sigma-70 region 2" evidence="7">
    <location>
        <begin position="49"/>
        <end position="111"/>
    </location>
</feature>
<feature type="region of interest" description="Disordered" evidence="6">
    <location>
        <begin position="516"/>
        <end position="568"/>
    </location>
</feature>
<feature type="region of interest" description="Disordered" evidence="6">
    <location>
        <begin position="303"/>
        <end position="333"/>
    </location>
</feature>
<dbReference type="EMBL" id="CP019082">
    <property type="protein sequence ID" value="APW60952.1"/>
    <property type="molecule type" value="Genomic_DNA"/>
</dbReference>
<dbReference type="AlphaFoldDB" id="A0A1U7CPU2"/>
<comment type="similarity">
    <text evidence="1">Belongs to the sigma-70 factor family. ECF subfamily.</text>
</comment>
<dbReference type="STRING" id="1387353.BSF38_02448"/>
<dbReference type="InterPro" id="IPR007627">
    <property type="entry name" value="RNA_pol_sigma70_r2"/>
</dbReference>
<dbReference type="Gene3D" id="1.10.1740.10">
    <property type="match status" value="1"/>
</dbReference>
<dbReference type="CDD" id="cd06171">
    <property type="entry name" value="Sigma70_r4"/>
    <property type="match status" value="1"/>
</dbReference>
<dbReference type="PANTHER" id="PTHR43133:SF8">
    <property type="entry name" value="RNA POLYMERASE SIGMA FACTOR HI_1459-RELATED"/>
    <property type="match status" value="1"/>
</dbReference>
<evidence type="ECO:0000256" key="6">
    <source>
        <dbReference type="SAM" id="MobiDB-lite"/>
    </source>
</evidence>
<dbReference type="SUPFAM" id="SSF88946">
    <property type="entry name" value="Sigma2 domain of RNA polymerase sigma factors"/>
    <property type="match status" value="1"/>
</dbReference>
<dbReference type="PANTHER" id="PTHR43133">
    <property type="entry name" value="RNA POLYMERASE ECF-TYPE SIGMA FACTO"/>
    <property type="match status" value="1"/>
</dbReference>
<dbReference type="NCBIfam" id="TIGR02937">
    <property type="entry name" value="sigma70-ECF"/>
    <property type="match status" value="1"/>
</dbReference>
<organism evidence="9 10">
    <name type="scientific">Paludisphaera borealis</name>
    <dbReference type="NCBI Taxonomy" id="1387353"/>
    <lineage>
        <taxon>Bacteria</taxon>
        <taxon>Pseudomonadati</taxon>
        <taxon>Planctomycetota</taxon>
        <taxon>Planctomycetia</taxon>
        <taxon>Isosphaerales</taxon>
        <taxon>Isosphaeraceae</taxon>
        <taxon>Paludisphaera</taxon>
    </lineage>
</organism>
<dbReference type="GO" id="GO:0006352">
    <property type="term" value="P:DNA-templated transcription initiation"/>
    <property type="evidence" value="ECO:0007669"/>
    <property type="project" value="InterPro"/>
</dbReference>
<feature type="compositionally biased region" description="Gly residues" evidence="6">
    <location>
        <begin position="553"/>
        <end position="564"/>
    </location>
</feature>
<name>A0A1U7CPU2_9BACT</name>
<evidence type="ECO:0000313" key="9">
    <source>
        <dbReference type="EMBL" id="APW60952.1"/>
    </source>
</evidence>
<evidence type="ECO:0000259" key="8">
    <source>
        <dbReference type="Pfam" id="PF08281"/>
    </source>
</evidence>
<gene>
    <name evidence="9" type="primary">rpoE_5</name>
    <name evidence="9" type="ORF">BSF38_02448</name>
</gene>
<dbReference type="InterPro" id="IPR039425">
    <property type="entry name" value="RNA_pol_sigma-70-like"/>
</dbReference>
<evidence type="ECO:0000313" key="10">
    <source>
        <dbReference type="Proteomes" id="UP000186309"/>
    </source>
</evidence>
<dbReference type="RefSeq" id="WP_076345947.1">
    <property type="nucleotide sequence ID" value="NZ_CP019082.1"/>
</dbReference>
<keyword evidence="4" id="KW-0238">DNA-binding</keyword>
<dbReference type="InterPro" id="IPR036388">
    <property type="entry name" value="WH-like_DNA-bd_sf"/>
</dbReference>
<dbReference type="GO" id="GO:0003677">
    <property type="term" value="F:DNA binding"/>
    <property type="evidence" value="ECO:0007669"/>
    <property type="project" value="UniProtKB-KW"/>
</dbReference>
<proteinExistence type="inferred from homology"/>
<dbReference type="InterPro" id="IPR013249">
    <property type="entry name" value="RNA_pol_sigma70_r4_t2"/>
</dbReference>
<keyword evidence="10" id="KW-1185">Reference proteome</keyword>
<dbReference type="GO" id="GO:0016987">
    <property type="term" value="F:sigma factor activity"/>
    <property type="evidence" value="ECO:0007669"/>
    <property type="project" value="UniProtKB-KW"/>
</dbReference>
<dbReference type="Pfam" id="PF04542">
    <property type="entry name" value="Sigma70_r2"/>
    <property type="match status" value="1"/>
</dbReference>
<evidence type="ECO:0000256" key="1">
    <source>
        <dbReference type="ARBA" id="ARBA00010641"/>
    </source>
</evidence>
<dbReference type="Gene3D" id="1.10.10.10">
    <property type="entry name" value="Winged helix-like DNA-binding domain superfamily/Winged helix DNA-binding domain"/>
    <property type="match status" value="1"/>
</dbReference>
<keyword evidence="3" id="KW-0731">Sigma factor</keyword>
<accession>A0A1U7CPU2</accession>
<dbReference type="Pfam" id="PF08281">
    <property type="entry name" value="Sigma70_r4_2"/>
    <property type="match status" value="1"/>
</dbReference>
<evidence type="ECO:0000256" key="3">
    <source>
        <dbReference type="ARBA" id="ARBA00023082"/>
    </source>
</evidence>
<evidence type="ECO:0000256" key="4">
    <source>
        <dbReference type="ARBA" id="ARBA00023125"/>
    </source>
</evidence>
<keyword evidence="5" id="KW-0804">Transcription</keyword>
<dbReference type="OrthoDB" id="263872at2"/>
<dbReference type="InterPro" id="IPR014284">
    <property type="entry name" value="RNA_pol_sigma-70_dom"/>
</dbReference>
<dbReference type="InterPro" id="IPR013324">
    <property type="entry name" value="RNA_pol_sigma_r3/r4-like"/>
</dbReference>
<dbReference type="InterPro" id="IPR013325">
    <property type="entry name" value="RNA_pol_sigma_r2"/>
</dbReference>
<dbReference type="KEGG" id="pbor:BSF38_02448"/>